<dbReference type="AlphaFoldDB" id="A0A060VRA8"/>
<reference evidence="3" key="2">
    <citation type="submission" date="2014-03" db="EMBL/GenBank/DDBJ databases">
        <authorList>
            <person name="Genoscope - CEA"/>
        </authorList>
    </citation>
    <scope>NUCLEOTIDE SEQUENCE</scope>
</reference>
<evidence type="ECO:0000259" key="2">
    <source>
        <dbReference type="Pfam" id="PF13843"/>
    </source>
</evidence>
<gene>
    <name evidence="3" type="ORF">GSONMT00071546001</name>
</gene>
<sequence>MVYGTTAKTWLQRLDSIQYTALRICIGAFKSTSVCALLVEAAEMPLDIQYQSCLDTPTHSRFKKIFSGSRFGIFKRGFITATFSEFGIHLGVMFNIGGPSTGSSSFSSLVGIGSSMQLEGLEAMIIFIIVSRDVSLDPRSWQSCADSGLLSFGEIHRFKEESVISFLMIMIFSSKKLINLSLLNLDWEEDSNESAGDTPPRVTPRKESQSESGVKCSDSPEEPWVPCKGSQSTRTSSVKTDEDEAPLLSTLHPDQQRSPSVNLSTKTYSPRKRVPASPSLKSKVPRLSTPRKNSRLPHRTTESDQPWKTEEHPDEGPQPLRFCPSRPPGPQVDPSAMYSPLDLFQMFFTKVTVRTLCDNTNRQAARNIGRGKKFKWIDITVKEFYKFIGLVFFTALVKTRAISDYWITNSIFSIPFPATVMNRDRYRIISWNIHMSDPDEDAVNDSKKGTPEYDRLFRLKPLMNDIRHACMSCFHPHRNLAVDERMVASKARNGLIEYIKSKPTKFGFKIFVLADSSNGYTVDYAVYIGKNTFPVGFGICHDSVMSLVRPSVLGSGYHVYLDNYFSSPKLFKDLFDMKMGACGTMREARLGFPRSEENALTKKSPRGSLRWIREGSLLFVKWKDAREVSMGTTIHQAYGGETIKRKRKNKDGKWSHESIPVPTPILEYNKNMGGVDLSDQLITYFSAHRKTMKWYRTLFYHFVDIATTNSYIIHKDLCKVNKMQPMTHKEFTQALVAQLCEVSIETQSKPTNTGHTPVPIKPVADKSKRSSAGRKRCELCKKSGHSKDTPWKCNECGVPLCVIPDRNCFHDWHNLEGMAPVEYQSSDS</sequence>
<name>A0A060VRA8_ONCMY</name>
<dbReference type="PaxDb" id="8022-A0A060VRA8"/>
<accession>A0A060VRA8</accession>
<dbReference type="InterPro" id="IPR029526">
    <property type="entry name" value="PGBD"/>
</dbReference>
<evidence type="ECO:0000313" key="3">
    <source>
        <dbReference type="EMBL" id="CDQ57382.1"/>
    </source>
</evidence>
<reference evidence="3" key="1">
    <citation type="journal article" date="2014" name="Nat. Commun.">
        <title>The rainbow trout genome provides novel insights into evolution after whole-genome duplication in vertebrates.</title>
        <authorList>
            <person name="Berthelot C."/>
            <person name="Brunet F."/>
            <person name="Chalopin D."/>
            <person name="Juanchich A."/>
            <person name="Bernard M."/>
            <person name="Noel B."/>
            <person name="Bento P."/>
            <person name="Da Silva C."/>
            <person name="Labadie K."/>
            <person name="Alberti A."/>
            <person name="Aury J.M."/>
            <person name="Louis A."/>
            <person name="Dehais P."/>
            <person name="Bardou P."/>
            <person name="Montfort J."/>
            <person name="Klopp C."/>
            <person name="Cabau C."/>
            <person name="Gaspin C."/>
            <person name="Thorgaard G.H."/>
            <person name="Boussaha M."/>
            <person name="Quillet E."/>
            <person name="Guyomard R."/>
            <person name="Galiana D."/>
            <person name="Bobe J."/>
            <person name="Volff J.N."/>
            <person name="Genet C."/>
            <person name="Wincker P."/>
            <person name="Jaillon O."/>
            <person name="Roest Crollius H."/>
            <person name="Guiguen Y."/>
        </authorList>
    </citation>
    <scope>NUCLEOTIDE SEQUENCE [LARGE SCALE GENOMIC DNA]</scope>
</reference>
<protein>
    <recommendedName>
        <fullName evidence="2">PiggyBac transposable element-derived protein domain-containing protein</fullName>
    </recommendedName>
</protein>
<proteinExistence type="predicted"/>
<feature type="compositionally biased region" description="Basic and acidic residues" evidence="1">
    <location>
        <begin position="299"/>
        <end position="315"/>
    </location>
</feature>
<organism evidence="3 4">
    <name type="scientific">Oncorhynchus mykiss</name>
    <name type="common">Rainbow trout</name>
    <name type="synonym">Salmo gairdneri</name>
    <dbReference type="NCBI Taxonomy" id="8022"/>
    <lineage>
        <taxon>Eukaryota</taxon>
        <taxon>Metazoa</taxon>
        <taxon>Chordata</taxon>
        <taxon>Craniata</taxon>
        <taxon>Vertebrata</taxon>
        <taxon>Euteleostomi</taxon>
        <taxon>Actinopterygii</taxon>
        <taxon>Neopterygii</taxon>
        <taxon>Teleostei</taxon>
        <taxon>Protacanthopterygii</taxon>
        <taxon>Salmoniformes</taxon>
        <taxon>Salmonidae</taxon>
        <taxon>Salmoninae</taxon>
        <taxon>Oncorhynchus</taxon>
    </lineage>
</organism>
<dbReference type="PANTHER" id="PTHR46599">
    <property type="entry name" value="PIGGYBAC TRANSPOSABLE ELEMENT-DERIVED PROTEIN 4"/>
    <property type="match status" value="1"/>
</dbReference>
<dbReference type="STRING" id="8022.A0A060VRA8"/>
<dbReference type="EMBL" id="FR904286">
    <property type="protein sequence ID" value="CDQ57382.1"/>
    <property type="molecule type" value="Genomic_DNA"/>
</dbReference>
<feature type="compositionally biased region" description="Polar residues" evidence="1">
    <location>
        <begin position="252"/>
        <end position="268"/>
    </location>
</feature>
<evidence type="ECO:0000256" key="1">
    <source>
        <dbReference type="SAM" id="MobiDB-lite"/>
    </source>
</evidence>
<feature type="region of interest" description="Disordered" evidence="1">
    <location>
        <begin position="748"/>
        <end position="769"/>
    </location>
</feature>
<evidence type="ECO:0000313" key="4">
    <source>
        <dbReference type="Proteomes" id="UP000193380"/>
    </source>
</evidence>
<feature type="compositionally biased region" description="Polar residues" evidence="1">
    <location>
        <begin position="229"/>
        <end position="238"/>
    </location>
</feature>
<dbReference type="Proteomes" id="UP000193380">
    <property type="component" value="Unassembled WGS sequence"/>
</dbReference>
<feature type="region of interest" description="Disordered" evidence="1">
    <location>
        <begin position="190"/>
        <end position="329"/>
    </location>
</feature>
<dbReference type="PANTHER" id="PTHR46599:SF3">
    <property type="entry name" value="PIGGYBAC TRANSPOSABLE ELEMENT-DERIVED PROTEIN 4"/>
    <property type="match status" value="1"/>
</dbReference>
<feature type="domain" description="PiggyBac transposable element-derived protein" evidence="2">
    <location>
        <begin position="339"/>
        <end position="711"/>
    </location>
</feature>
<dbReference type="Pfam" id="PF13843">
    <property type="entry name" value="DDE_Tnp_1_7"/>
    <property type="match status" value="1"/>
</dbReference>